<dbReference type="Proteomes" id="UP000070133">
    <property type="component" value="Unassembled WGS sequence"/>
</dbReference>
<name>A0A139H5J1_9PEZI</name>
<sequence>MLPLRLYSAALHLAQCALDRFAPPLSADDEAGRTPAHSPTSLYLRIALDDFAFDLWCRQHQHSLDPTHHEARLQHILRAQWRRRLAPSKRRVFRHLASCVRPALARLSHRLACTSNALLPLFVLTTLLAALLTTHLHHHRPPQHCVVTYTWPTLARHLANGSTLLPTNHHHLPSPVHPYLLWLSPHTERYSLSWLGEHPEAFTPAIDSDWPLLHDLLFLATSGMAGRHLPRELDKRNCRFLHRDMPIAHRNINDTLHALSHRYHVPLPFTRAILHAQQYIFGPPPAVAEALADVQSALRPLYADTDSWLPHLDKAMRETARLQSGIAHLQLRITELAENGLVPAGFHTQPCSLTANPTDLSSCQSQWTPYVQDLVRLRTFADFQELNLYVVRQRGLSMAYLARELDRRLNETQLRSPAAIHNTLDACRALLNPRRSTFIMFADRVALLASKQWAARYSKHGDDPQHQPIKPTTAIATLARRPQWQHHLLECILPNKPSCWTPLWPFNILWPSCSQHLIKPIPHPLPSNKTDHLLAWLHNSFHNLNDEESLLLRSPNVTYQPIRRDWTCTDYVSSAWHNLKDSPRFHGLSPSEEEESIQNKDWLDYFGHNPSSRVEVGVGGNLERRRMFQPEPRGVMKQYPKILNDHSLKDWRAWKRGLNGVRCVGMRNSWEVGGEIVYCVDIPWEKEHDGGQRRGGKKGKDIYWV</sequence>
<protein>
    <submittedName>
        <fullName evidence="1">Uncharacterized protein</fullName>
    </submittedName>
</protein>
<accession>A0A139H5J1</accession>
<gene>
    <name evidence="1" type="ORF">AC578_1482</name>
</gene>
<keyword evidence="2" id="KW-1185">Reference proteome</keyword>
<dbReference type="AlphaFoldDB" id="A0A139H5J1"/>
<evidence type="ECO:0000313" key="1">
    <source>
        <dbReference type="EMBL" id="KXS97681.1"/>
    </source>
</evidence>
<evidence type="ECO:0000313" key="2">
    <source>
        <dbReference type="Proteomes" id="UP000070133"/>
    </source>
</evidence>
<proteinExistence type="predicted"/>
<reference evidence="1 2" key="1">
    <citation type="submission" date="2015-07" db="EMBL/GenBank/DDBJ databases">
        <title>Comparative genomics of the Sigatoka disease complex on banana suggests a link between parallel evolutionary changes in Pseudocercospora fijiensis and Pseudocercospora eumusae and increased virulence on the banana host.</title>
        <authorList>
            <person name="Chang T.-C."/>
            <person name="Salvucci A."/>
            <person name="Crous P.W."/>
            <person name="Stergiopoulos I."/>
        </authorList>
    </citation>
    <scope>NUCLEOTIDE SEQUENCE [LARGE SCALE GENOMIC DNA]</scope>
    <source>
        <strain evidence="1 2">CBS 114824</strain>
    </source>
</reference>
<dbReference type="EMBL" id="LFZN01000136">
    <property type="protein sequence ID" value="KXS97681.1"/>
    <property type="molecule type" value="Genomic_DNA"/>
</dbReference>
<organism evidence="1 2">
    <name type="scientific">Pseudocercospora eumusae</name>
    <dbReference type="NCBI Taxonomy" id="321146"/>
    <lineage>
        <taxon>Eukaryota</taxon>
        <taxon>Fungi</taxon>
        <taxon>Dikarya</taxon>
        <taxon>Ascomycota</taxon>
        <taxon>Pezizomycotina</taxon>
        <taxon>Dothideomycetes</taxon>
        <taxon>Dothideomycetidae</taxon>
        <taxon>Mycosphaerellales</taxon>
        <taxon>Mycosphaerellaceae</taxon>
        <taxon>Pseudocercospora</taxon>
    </lineage>
</organism>
<comment type="caution">
    <text evidence="1">The sequence shown here is derived from an EMBL/GenBank/DDBJ whole genome shotgun (WGS) entry which is preliminary data.</text>
</comment>